<dbReference type="GO" id="GO:0031419">
    <property type="term" value="F:cobalamin binding"/>
    <property type="evidence" value="ECO:0007669"/>
    <property type="project" value="UniProtKB-KW"/>
</dbReference>
<dbReference type="InterPro" id="IPR050554">
    <property type="entry name" value="Met_Synthase/Corrinoid"/>
</dbReference>
<dbReference type="EMBL" id="CAJVPZ010007062">
    <property type="protein sequence ID" value="CAG8581407.1"/>
    <property type="molecule type" value="Genomic_DNA"/>
</dbReference>
<dbReference type="Gene3D" id="1.10.1240.10">
    <property type="entry name" value="Methionine synthase domain"/>
    <property type="match status" value="1"/>
</dbReference>
<evidence type="ECO:0000256" key="4">
    <source>
        <dbReference type="ARBA" id="ARBA00022679"/>
    </source>
</evidence>
<dbReference type="PANTHER" id="PTHR45833">
    <property type="entry name" value="METHIONINE SYNTHASE"/>
    <property type="match status" value="1"/>
</dbReference>
<evidence type="ECO:0000256" key="5">
    <source>
        <dbReference type="ARBA" id="ARBA00022723"/>
    </source>
</evidence>
<keyword evidence="4" id="KW-0808">Transferase</keyword>
<evidence type="ECO:0000313" key="9">
    <source>
        <dbReference type="EMBL" id="CAG8581407.1"/>
    </source>
</evidence>
<comment type="similarity">
    <text evidence="1">Belongs to the vitamin-B12 dependent methionine synthase family.</text>
</comment>
<keyword evidence="6" id="KW-0170">Cobalt</keyword>
<evidence type="ECO:0000259" key="8">
    <source>
        <dbReference type="PROSITE" id="PS51337"/>
    </source>
</evidence>
<evidence type="ECO:0000256" key="1">
    <source>
        <dbReference type="ARBA" id="ARBA00010398"/>
    </source>
</evidence>
<dbReference type="GO" id="GO:0046653">
    <property type="term" value="P:tetrahydrofolate metabolic process"/>
    <property type="evidence" value="ECO:0007669"/>
    <property type="project" value="TreeGrafter"/>
</dbReference>
<dbReference type="SUPFAM" id="SSF51717">
    <property type="entry name" value="Dihydropteroate synthetase-like"/>
    <property type="match status" value="1"/>
</dbReference>
<evidence type="ECO:0000313" key="10">
    <source>
        <dbReference type="Proteomes" id="UP000789396"/>
    </source>
</evidence>
<dbReference type="Pfam" id="PF00809">
    <property type="entry name" value="Pterin_bind"/>
    <property type="match status" value="1"/>
</dbReference>
<evidence type="ECO:0000256" key="2">
    <source>
        <dbReference type="ARBA" id="ARBA00022603"/>
    </source>
</evidence>
<evidence type="ECO:0000256" key="3">
    <source>
        <dbReference type="ARBA" id="ARBA00022628"/>
    </source>
</evidence>
<dbReference type="Proteomes" id="UP000789396">
    <property type="component" value="Unassembled WGS sequence"/>
</dbReference>
<dbReference type="Gene3D" id="3.20.20.20">
    <property type="entry name" value="Dihydropteroate synthase-like"/>
    <property type="match status" value="1"/>
</dbReference>
<dbReference type="OrthoDB" id="261426at2759"/>
<dbReference type="PANTHER" id="PTHR45833:SF1">
    <property type="entry name" value="METHIONINE SYNTHASE"/>
    <property type="match status" value="1"/>
</dbReference>
<evidence type="ECO:0000256" key="6">
    <source>
        <dbReference type="ARBA" id="ARBA00023285"/>
    </source>
</evidence>
<organism evidence="9 10">
    <name type="scientific">Racocetra fulgida</name>
    <dbReference type="NCBI Taxonomy" id="60492"/>
    <lineage>
        <taxon>Eukaryota</taxon>
        <taxon>Fungi</taxon>
        <taxon>Fungi incertae sedis</taxon>
        <taxon>Mucoromycota</taxon>
        <taxon>Glomeromycotina</taxon>
        <taxon>Glomeromycetes</taxon>
        <taxon>Diversisporales</taxon>
        <taxon>Gigasporaceae</taxon>
        <taxon>Racocetra</taxon>
    </lineage>
</organism>
<keyword evidence="3" id="KW-0846">Cobalamin</keyword>
<feature type="domain" description="B12-binding N-terminal" evidence="8">
    <location>
        <begin position="77"/>
        <end position="124"/>
    </location>
</feature>
<evidence type="ECO:0000259" key="7">
    <source>
        <dbReference type="PROSITE" id="PS50972"/>
    </source>
</evidence>
<dbReference type="InterPro" id="IPR036594">
    <property type="entry name" value="Meth_synthase_dom"/>
</dbReference>
<dbReference type="InterPro" id="IPR003759">
    <property type="entry name" value="Cbl-bd_cap"/>
</dbReference>
<keyword evidence="10" id="KW-1185">Reference proteome</keyword>
<proteinExistence type="inferred from homology"/>
<protein>
    <submittedName>
        <fullName evidence="9">18521_t:CDS:1</fullName>
    </submittedName>
</protein>
<dbReference type="InterPro" id="IPR011005">
    <property type="entry name" value="Dihydropteroate_synth-like_sf"/>
</dbReference>
<dbReference type="PROSITE" id="PS51337">
    <property type="entry name" value="B12_BINDING_NTER"/>
    <property type="match status" value="1"/>
</dbReference>
<feature type="domain" description="Pterin-binding" evidence="7">
    <location>
        <begin position="1"/>
        <end position="124"/>
    </location>
</feature>
<keyword evidence="2" id="KW-0489">Methyltransferase</keyword>
<keyword evidence="5" id="KW-0479">Metal-binding</keyword>
<dbReference type="GO" id="GO:0046872">
    <property type="term" value="F:metal ion binding"/>
    <property type="evidence" value="ECO:0007669"/>
    <property type="project" value="UniProtKB-KW"/>
</dbReference>
<gene>
    <name evidence="9" type="ORF">RFULGI_LOCUS5864</name>
</gene>
<feature type="non-terminal residue" evidence="9">
    <location>
        <position position="1"/>
    </location>
</feature>
<dbReference type="GO" id="GO:0005829">
    <property type="term" value="C:cytosol"/>
    <property type="evidence" value="ECO:0007669"/>
    <property type="project" value="TreeGrafter"/>
</dbReference>
<dbReference type="InterPro" id="IPR000489">
    <property type="entry name" value="Pterin-binding_dom"/>
</dbReference>
<sequence>VPIMVDSATFDVILAGLKCAQGNGIVNSISLKEGGADFIKKAKIIRRFGAAIVYPDVTEKILSYAQKFEKGTKKDDTEEEWRKGDVQSRIYHTLVKGVVKYIIEDIKEARQLTIGCIEGPLMAG</sequence>
<comment type="caution">
    <text evidence="9">The sequence shown here is derived from an EMBL/GenBank/DDBJ whole genome shotgun (WGS) entry which is preliminary data.</text>
</comment>
<reference evidence="9" key="1">
    <citation type="submission" date="2021-06" db="EMBL/GenBank/DDBJ databases">
        <authorList>
            <person name="Kallberg Y."/>
            <person name="Tangrot J."/>
            <person name="Rosling A."/>
        </authorList>
    </citation>
    <scope>NUCLEOTIDE SEQUENCE</scope>
    <source>
        <strain evidence="9">IN212</strain>
    </source>
</reference>
<dbReference type="PROSITE" id="PS50972">
    <property type="entry name" value="PTERIN_BINDING"/>
    <property type="match status" value="1"/>
</dbReference>
<accession>A0A9N9BX72</accession>
<dbReference type="AlphaFoldDB" id="A0A9N9BX72"/>
<name>A0A9N9BX72_9GLOM</name>
<dbReference type="GO" id="GO:0032259">
    <property type="term" value="P:methylation"/>
    <property type="evidence" value="ECO:0007669"/>
    <property type="project" value="UniProtKB-KW"/>
</dbReference>
<dbReference type="GO" id="GO:0050667">
    <property type="term" value="P:homocysteine metabolic process"/>
    <property type="evidence" value="ECO:0007669"/>
    <property type="project" value="TreeGrafter"/>
</dbReference>
<dbReference type="GO" id="GO:0008705">
    <property type="term" value="F:methionine synthase activity"/>
    <property type="evidence" value="ECO:0007669"/>
    <property type="project" value="TreeGrafter"/>
</dbReference>